<feature type="signal peptide" evidence="2">
    <location>
        <begin position="1"/>
        <end position="39"/>
    </location>
</feature>
<dbReference type="EMBL" id="JBHSVR010000001">
    <property type="protein sequence ID" value="MFC6634150.1"/>
    <property type="molecule type" value="Genomic_DNA"/>
</dbReference>
<dbReference type="InterPro" id="IPR008638">
    <property type="entry name" value="FhaB/CdiA-like_TPS"/>
</dbReference>
<dbReference type="SUPFAM" id="SSF51126">
    <property type="entry name" value="Pectin lyase-like"/>
    <property type="match status" value="1"/>
</dbReference>
<dbReference type="SMART" id="SM00912">
    <property type="entry name" value="Haemagg_act"/>
    <property type="match status" value="1"/>
</dbReference>
<name>A0ABW1YRW7_9GAMM</name>
<dbReference type="RefSeq" id="WP_377516627.1">
    <property type="nucleotide sequence ID" value="NZ_JBHSVR010000001.1"/>
</dbReference>
<reference evidence="5" key="1">
    <citation type="journal article" date="2019" name="Int. J. Syst. Evol. Microbiol.">
        <title>The Global Catalogue of Microorganisms (GCM) 10K type strain sequencing project: providing services to taxonomists for standard genome sequencing and annotation.</title>
        <authorList>
            <consortium name="The Broad Institute Genomics Platform"/>
            <consortium name="The Broad Institute Genome Sequencing Center for Infectious Disease"/>
            <person name="Wu L."/>
            <person name="Ma J."/>
        </authorList>
    </citation>
    <scope>NUCLEOTIDE SEQUENCE [LARGE SCALE GENOMIC DNA]</scope>
    <source>
        <strain evidence="5">CGMCC 1.13718</strain>
    </source>
</reference>
<feature type="region of interest" description="Disordered" evidence="1">
    <location>
        <begin position="3550"/>
        <end position="3587"/>
    </location>
</feature>
<evidence type="ECO:0000259" key="3">
    <source>
        <dbReference type="SMART" id="SM00912"/>
    </source>
</evidence>
<keyword evidence="2" id="KW-0732">Signal</keyword>
<dbReference type="NCBIfam" id="TIGR01901">
    <property type="entry name" value="adhes_NPXG"/>
    <property type="match status" value="1"/>
</dbReference>
<accession>A0ABW1YRW7</accession>
<dbReference type="InterPro" id="IPR011050">
    <property type="entry name" value="Pectin_lyase_fold/virulence"/>
</dbReference>
<dbReference type="InterPro" id="IPR012334">
    <property type="entry name" value="Pectin_lyas_fold"/>
</dbReference>
<evidence type="ECO:0000256" key="2">
    <source>
        <dbReference type="SAM" id="SignalP"/>
    </source>
</evidence>
<keyword evidence="5" id="KW-1185">Reference proteome</keyword>
<protein>
    <submittedName>
        <fullName evidence="4">Filamentous hemagglutinin N-terminal domain-containing protein</fullName>
    </submittedName>
</protein>
<evidence type="ECO:0000256" key="1">
    <source>
        <dbReference type="SAM" id="MobiDB-lite"/>
    </source>
</evidence>
<feature type="chain" id="PRO_5047461743" evidence="2">
    <location>
        <begin position="40"/>
        <end position="3587"/>
    </location>
</feature>
<sequence>MKAKKMTLELKKITSAIKVWQLACAGLLASQIAAPTAYAAPKGGTVVGGEGTIDTKDLTTIIDQQTDLLAIDWDSFNLSEEELVKFLQPDSSSIVLNRILDQSPSEIRGAIEANGHVILANPRGVLFTETATVNVRAITASGLDMDPAEFMNGNFAFKGEDGSAGVVVNRGVINASSAVLVGKQVTNASSGLISAEMVSLAAADEAVLTFDADGMIGVKITKEVMENQLGVDSAVLNEGHIDGTQVLMEASVSGDLFTSAVNNEGTVRARGIDTSGGVIRLTGSGGAVANSGTLDASGSTGGQVTIEGDSATHSGQIAVRGNNGRGGQVKILGDRATVSGDIDARGTAGGGEVLIGGDYQGKNDHVRNAETTVVTAEAGIDASGIGDSDGGKVIVWADDSTDFAGTIRAQSGAIGGDGGFVETSGKVNLRLGEDTMFVSTLSLAGGETGEWLLDPGWLEIVDPPGSSSCTNCITVESIQAALIDNNVTIKVTSASSATTTTGGGLNEDTSDLSRYEYGIRVSSDLTWSSAQALTLDSFSGIQIASGVSIAADNGDLVMIAGPSAQDGVSSFLNDGTIAVTNGSLSITTAESFENNGSITANGFSLKVGQNESGSTNILGEITVTGSAGSVVGGNGEDSFDLTTDNNQIVVENDGSFLLNSMLDFSNIEIVGAGTGSHIDANAYSNILALTGTDSQVKLTHDTGSTLFSGITSVQVETLTGSAGDDEFTVAETGAGTGVYTVSADLITFSDVTTVNAGAEAGGPDGDKVNTVGDMTLTGEDGEFLSNSITFSGIESVSGDGSSIVGSAKADHFIVKATTVNANGIEFSGFASEIDAGSQEAGTVDEVEGHTGQHWTIVGNADNSASNNGITFVNAEKLTAASGTNLLGRDGVSDGTDGHDNFVLTADGDVKVGDMTFFGVSAVEGRGGVNDVDASDYVAGLALTGADNEIKLTHDTLNRVFQDIDTVTVQTLTGSAGDDEFTVAETGVGTGVYTVGADLITFSDVTTVNAGAEGANGDKVNAVGDMTLTGADGEFLNNSITFSGIESVSGDGSSIVGSAKADHFIVKATTVNANGIEFSGFASEIDAGSQEAGTVDEVEGHTGQHWTIVGNADNSASNNGITFVNAEKLTAASGTNLLGRDGVSDGTDGHDNFVLTADGDVKVGDMTFFGVSAVVGRGGANDVDASDYVAGLALTGADSEVKLTHDTLNRVFQDIDTVTVQTLTGSAGDDEFTVAETGVGTGVYNVGADLITFSDVTTVNAGAEAGGPDGDKVNTVGDMTLTGADGEFLNNNITFSGIESVGGDGSSIVGSDKADHFIVKATTVNANGIEFSGFASEIDAGSQDAGTVDEVEGHTGQHWTIVGNADNSASNNGITFVNAEKLTAASGTNLLGRDGVSDGTDGHDNFVLTADGDVKVGDMTFFGVSAVEGRGGVNDVDASDYVAGLALTGADNEIKLTHDTLNRVFQDIDTVTVQTLTGSAGDDEFTVAETGVGTGVYTVGADLITFSDVTTVNAGAEGANGDKVNAVGDMTLTGADGEFLNNSITFSGIESVSGDGSSIVGSAKADHFIVKATTVNANGIEFSGFASEIDAGSQEAGTVDEVEGHTGQHWTIVGNADNSASNNGITFVNAEKLTAASGTNLLGRDGVSDGTDGHDNFVLTADGDVKVGDMTFFGVSAVVGRGGANDVDASDYVAGLALTGADSEVKLTHDTLNRVFQDIDTVTVQTLTGSAGDDEFTVAETGVGTGVYNVGADLITFSDVTTVNAGAEAGGPDGDKVNAVGNMALTGEAGEFINNNITFSGIESVGGDGSSIVGSDKADHFIVRAATVNANGIEFSNFASEIDAGAQGADEQDTVEGLAGQNWKIIDGNHAKNNDITFANAEYLTTDGTVLEGGSGSDTFTVIDENNVLVETMTFHGMKSVSGGTEDLIDATGYSNGLVLTGQTKQITAGNLTFNGIKSAKTLKLVTTDSDEEFTITDANQLEVSEFYFSSLSEVDAGGEDGDLVILLSGGSGEYDEVDGETVFITSGITFKNTERTNGNGGTFTDLAGEDSTYVVTGVNKFTFDGIEHTGYSAVWDLGGQDTVIGLEGADWILTGDNYSAENFGITFIWVEVLVANDAGLVGSSSGGNFNLNSDGTVYVDRMTVKGLSEDKGLNWVKGAGTSDVLTVSGDNSSLALTGSDNEVRSEVFSLLFTGINTVDDVNNIFGVDGGNDTFEVTSNNDFTANKINFRNVDAVDGRGDSLGDSDKVLADGNMDLTGDSGGLINRYIIFNGIEIVEGDGGSLSGSAKADWFTVTAVDSVKGKTLKGNDIEFSGFSGNIDLGGQADGTSDTVEGFGGADWIVEGGNSATNDGITFVNVENLTAVNADLLGRDGAAGNDDFILTSRGDVQLGTMTFDGVSVVDGRGGDNDLNASAYAEGLKLTGTVNPLRLFDAGLQFSNIDTVKVPKLYATAGDDEFIVSDTTENAFRVGSIYFSDVSEVYAEGQATASTSGDTLQAQGDMTLIGEAYVVDNNGIIFHGIETVNGSGGDLVGSSGIDIFDIKSESSDDGSGNTTTYTVVNSADIRFTNVTTIDATSSTGVDVVNSSLSGGWTLMATDDQVLHGGITITGAQVFNGGSGILSGDTSDNSGESYTVKGDNSVSVDNMTFNDLSEVNAAAGADSLTAIVDVTLADDQSGNFSTSKMSFSGFDSLVAASLIGTSKADSFQFDNEGHLSIYGLTISGLTELDAGDGNDSIAALGGVTLNGANAVTTNNIDVTNIEKVTSTGALTGTANNDKFIAVADVDKALDSNYGIRFEDVASVDAAGGAADELQGLNEAWTLSGSNKALSHAGISYTNLEKTSGGNGTLNGSDMSDQFTITANNQVTANEITFTNISTVNAGGSDDQVSSSGGEIWVLGATDGIATAAEINFNGIESVVASNVQIDAATNSAVDNFALGDSDQSLRVRGIDFSSVSSVSAGMDAGDTVTSGASSWQLTGTKGEVSANNVDFTGIDKVVTSNAHLIGSGGDETFTLAGNNALSAAAIAFEGITSVAAGAGDDLLQGTDADESYGFSGNGDISVAGIRFGAVERVAAGGGADTVNADGASWTSHNSGDALIDGSAVATIEGVTVLFEDIELVNGVGSYIGQDIDSEYVFNSLNSFALADITYTGVAELVAGSGTDLLRGADIDAQWNVNDSQGTIRSGGESLVFSGMESLIAGAGADQFTLTDGSFTAIDTGAGSDTVLLAGTTLGSLSLGEGNDRLQVDVDSSQGVSLHGGGGDDQFQFNIAGKTWQVFDSGSQVGNFQFSGFEWLDNNSDSLTLETGLGFDFVNGGNESESFNRNGAGILFADGMRLGYNGSGNVAITSTSNDTIGGDLLANRADLTVAGDVDITSDVNVLSIQTSGADIDISVLEQDDLVIDVINAGRGTIMLNSANIGNLTGESRDNNYVDPHLIASKVTLGTGTDLEQKQWNVIGSELNPLIMDVTESVDIVSVIYFDPYFIGQTPALTAIGDRLQSVAGAQSAQGLKSAVQNAVEDFAQVDPGIFAAVPPYSAGVEAVNAPEMVLSADGLQPANAPAREEDEEDLDERMREGKSQAGSVRASGGR</sequence>
<dbReference type="Proteomes" id="UP001596425">
    <property type="component" value="Unassembled WGS sequence"/>
</dbReference>
<proteinExistence type="predicted"/>
<gene>
    <name evidence="4" type="ORF">ACFQBM_12690</name>
</gene>
<comment type="caution">
    <text evidence="4">The sequence shown here is derived from an EMBL/GenBank/DDBJ whole genome shotgun (WGS) entry which is preliminary data.</text>
</comment>
<evidence type="ECO:0000313" key="4">
    <source>
        <dbReference type="EMBL" id="MFC6634150.1"/>
    </source>
</evidence>
<organism evidence="4 5">
    <name type="scientific">Microbulbifer taiwanensis</name>
    <dbReference type="NCBI Taxonomy" id="986746"/>
    <lineage>
        <taxon>Bacteria</taxon>
        <taxon>Pseudomonadati</taxon>
        <taxon>Pseudomonadota</taxon>
        <taxon>Gammaproteobacteria</taxon>
        <taxon>Cellvibrionales</taxon>
        <taxon>Microbulbiferaceae</taxon>
        <taxon>Microbulbifer</taxon>
    </lineage>
</organism>
<evidence type="ECO:0000313" key="5">
    <source>
        <dbReference type="Proteomes" id="UP001596425"/>
    </source>
</evidence>
<dbReference type="Gene3D" id="2.160.20.10">
    <property type="entry name" value="Single-stranded right-handed beta-helix, Pectin lyase-like"/>
    <property type="match status" value="1"/>
</dbReference>
<feature type="domain" description="Filamentous haemagglutinin FhaB/tRNA nuclease CdiA-like TPS" evidence="3">
    <location>
        <begin position="37"/>
        <end position="149"/>
    </location>
</feature>